<dbReference type="CDD" id="cd06225">
    <property type="entry name" value="HAMP"/>
    <property type="match status" value="1"/>
</dbReference>
<dbReference type="Gene3D" id="6.10.340.10">
    <property type="match status" value="1"/>
</dbReference>
<dbReference type="CDD" id="cd00082">
    <property type="entry name" value="HisKA"/>
    <property type="match status" value="1"/>
</dbReference>
<dbReference type="InterPro" id="IPR005467">
    <property type="entry name" value="His_kinase_dom"/>
</dbReference>
<name>A0ABX7N3K2_9BACT</name>
<dbReference type="InterPro" id="IPR003661">
    <property type="entry name" value="HisK_dim/P_dom"/>
</dbReference>
<dbReference type="InterPro" id="IPR004358">
    <property type="entry name" value="Sig_transdc_His_kin-like_C"/>
</dbReference>
<dbReference type="InterPro" id="IPR003660">
    <property type="entry name" value="HAMP_dom"/>
</dbReference>
<sequence>MRRALRSLRVRLLLGLAAVVWVSMGAMAWFSSHISQRAFQRFIHERPAPSVDAVPVKALRAALEAHLHQHGGWHGVDRLLEQLGTEHALLLLLLDAQGNLLAVHPSRFVRLRVERGPDGTLRLRDVTPGAGRMNELAIRGAPIDLPGGAGLHVLPLPPEALHAEEEGFISSVNRALVPAGVFSALVALAVMGLFSGRILRPVEDLTRAARRLETGDLGVRVAVSSTDEVGELAHAFNAMAHARQRSEHLRAQLVSDVAHELRTPLTNLRCGLEALQDGLSAPTPEAMGSLLEEALLLSRLVDDLQHLAIAEAGGLRMRREPLDVGELVQRVLAGMSPTAASRGIALESQMPHALPALLADATRLGEVLRNLLANALAHTPSGGRVRVHAEVLPGVLLLHVEDTGRGIAPEHLDKVFERFYRVDPARSRATGGVGLGLAIVRQLVEAHGGQVSVESTVGEGSRFSLRFPLDAGPMTRAA</sequence>
<dbReference type="PRINTS" id="PR00344">
    <property type="entry name" value="BCTRLSENSOR"/>
</dbReference>
<dbReference type="InterPro" id="IPR050736">
    <property type="entry name" value="Sensor_HK_Regulatory"/>
</dbReference>
<dbReference type="InterPro" id="IPR036097">
    <property type="entry name" value="HisK_dim/P_sf"/>
</dbReference>
<feature type="domain" description="HAMP" evidence="9">
    <location>
        <begin position="196"/>
        <end position="248"/>
    </location>
</feature>
<keyword evidence="6" id="KW-0418">Kinase</keyword>
<evidence type="ECO:0000256" key="6">
    <source>
        <dbReference type="ARBA" id="ARBA00022777"/>
    </source>
</evidence>
<organism evidence="10 11">
    <name type="scientific">Myxococcus landrumensis</name>
    <dbReference type="NCBI Taxonomy" id="2813577"/>
    <lineage>
        <taxon>Bacteria</taxon>
        <taxon>Pseudomonadati</taxon>
        <taxon>Myxococcota</taxon>
        <taxon>Myxococcia</taxon>
        <taxon>Myxococcales</taxon>
        <taxon>Cystobacterineae</taxon>
        <taxon>Myxococcaceae</taxon>
        <taxon>Myxococcus</taxon>
    </lineage>
</organism>
<dbReference type="Pfam" id="PF02518">
    <property type="entry name" value="HATPase_c"/>
    <property type="match status" value="1"/>
</dbReference>
<dbReference type="EC" id="2.7.13.3" evidence="3"/>
<keyword evidence="11" id="KW-1185">Reference proteome</keyword>
<dbReference type="InterPro" id="IPR003594">
    <property type="entry name" value="HATPase_dom"/>
</dbReference>
<dbReference type="Gene3D" id="1.10.287.130">
    <property type="match status" value="1"/>
</dbReference>
<dbReference type="CDD" id="cd00075">
    <property type="entry name" value="HATPase"/>
    <property type="match status" value="1"/>
</dbReference>
<reference evidence="10 11" key="1">
    <citation type="submission" date="2021-02" db="EMBL/GenBank/DDBJ databases">
        <title>De Novo genome assembly of isolated myxobacteria.</title>
        <authorList>
            <person name="Stevens D.C."/>
        </authorList>
    </citation>
    <scope>NUCLEOTIDE SEQUENCE [LARGE SCALE GENOMIC DNA]</scope>
    <source>
        <strain evidence="10 11">SCHIC003</strain>
    </source>
</reference>
<evidence type="ECO:0000256" key="7">
    <source>
        <dbReference type="ARBA" id="ARBA00023012"/>
    </source>
</evidence>
<dbReference type="PROSITE" id="PS50109">
    <property type="entry name" value="HIS_KIN"/>
    <property type="match status" value="1"/>
</dbReference>
<keyword evidence="5" id="KW-0808">Transferase</keyword>
<evidence type="ECO:0000256" key="1">
    <source>
        <dbReference type="ARBA" id="ARBA00000085"/>
    </source>
</evidence>
<evidence type="ECO:0000256" key="5">
    <source>
        <dbReference type="ARBA" id="ARBA00022679"/>
    </source>
</evidence>
<dbReference type="Proteomes" id="UP000663090">
    <property type="component" value="Chromosome"/>
</dbReference>
<comment type="subcellular location">
    <subcellularLocation>
        <location evidence="2">Membrane</location>
    </subcellularLocation>
</comment>
<dbReference type="Gene3D" id="3.30.565.10">
    <property type="entry name" value="Histidine kinase-like ATPase, C-terminal domain"/>
    <property type="match status" value="1"/>
</dbReference>
<dbReference type="PANTHER" id="PTHR43711">
    <property type="entry name" value="TWO-COMPONENT HISTIDINE KINASE"/>
    <property type="match status" value="1"/>
</dbReference>
<dbReference type="Pfam" id="PF00672">
    <property type="entry name" value="HAMP"/>
    <property type="match status" value="1"/>
</dbReference>
<keyword evidence="7" id="KW-0902">Two-component regulatory system</keyword>
<dbReference type="SUPFAM" id="SSF55874">
    <property type="entry name" value="ATPase domain of HSP90 chaperone/DNA topoisomerase II/histidine kinase"/>
    <property type="match status" value="1"/>
</dbReference>
<dbReference type="SMART" id="SM00304">
    <property type="entry name" value="HAMP"/>
    <property type="match status" value="1"/>
</dbReference>
<protein>
    <recommendedName>
        <fullName evidence="3">histidine kinase</fullName>
        <ecNumber evidence="3">2.7.13.3</ecNumber>
    </recommendedName>
</protein>
<dbReference type="InterPro" id="IPR036890">
    <property type="entry name" value="HATPase_C_sf"/>
</dbReference>
<dbReference type="SMART" id="SM00387">
    <property type="entry name" value="HATPase_c"/>
    <property type="match status" value="1"/>
</dbReference>
<dbReference type="SMART" id="SM00388">
    <property type="entry name" value="HisKA"/>
    <property type="match status" value="1"/>
</dbReference>
<feature type="domain" description="Histidine kinase" evidence="8">
    <location>
        <begin position="256"/>
        <end position="471"/>
    </location>
</feature>
<evidence type="ECO:0000313" key="11">
    <source>
        <dbReference type="Proteomes" id="UP000663090"/>
    </source>
</evidence>
<accession>A0ABX7N3K2</accession>
<evidence type="ECO:0000259" key="9">
    <source>
        <dbReference type="PROSITE" id="PS50885"/>
    </source>
</evidence>
<evidence type="ECO:0000256" key="3">
    <source>
        <dbReference type="ARBA" id="ARBA00012438"/>
    </source>
</evidence>
<evidence type="ECO:0000259" key="8">
    <source>
        <dbReference type="PROSITE" id="PS50109"/>
    </source>
</evidence>
<dbReference type="SUPFAM" id="SSF47384">
    <property type="entry name" value="Homodimeric domain of signal transducing histidine kinase"/>
    <property type="match status" value="1"/>
</dbReference>
<dbReference type="SUPFAM" id="SSF158472">
    <property type="entry name" value="HAMP domain-like"/>
    <property type="match status" value="1"/>
</dbReference>
<evidence type="ECO:0000313" key="10">
    <source>
        <dbReference type="EMBL" id="QSQ13078.1"/>
    </source>
</evidence>
<gene>
    <name evidence="10" type="ORF">JY572_32755</name>
</gene>
<dbReference type="Pfam" id="PF00512">
    <property type="entry name" value="HisKA"/>
    <property type="match status" value="1"/>
</dbReference>
<dbReference type="PROSITE" id="PS50885">
    <property type="entry name" value="HAMP"/>
    <property type="match status" value="1"/>
</dbReference>
<comment type="catalytic activity">
    <reaction evidence="1">
        <text>ATP + protein L-histidine = ADP + protein N-phospho-L-histidine.</text>
        <dbReference type="EC" id="2.7.13.3"/>
    </reaction>
</comment>
<dbReference type="EMBL" id="CP071091">
    <property type="protein sequence ID" value="QSQ13078.1"/>
    <property type="molecule type" value="Genomic_DNA"/>
</dbReference>
<evidence type="ECO:0000256" key="2">
    <source>
        <dbReference type="ARBA" id="ARBA00004370"/>
    </source>
</evidence>
<keyword evidence="4" id="KW-0597">Phosphoprotein</keyword>
<dbReference type="RefSeq" id="WP_206714783.1">
    <property type="nucleotide sequence ID" value="NZ_CP071091.1"/>
</dbReference>
<evidence type="ECO:0000256" key="4">
    <source>
        <dbReference type="ARBA" id="ARBA00022553"/>
    </source>
</evidence>
<dbReference type="PANTHER" id="PTHR43711:SF1">
    <property type="entry name" value="HISTIDINE KINASE 1"/>
    <property type="match status" value="1"/>
</dbReference>
<proteinExistence type="predicted"/>